<evidence type="ECO:0000256" key="2">
    <source>
        <dbReference type="ARBA" id="ARBA00011900"/>
    </source>
</evidence>
<keyword evidence="5" id="KW-0949">S-adenosyl-L-methionine</keyword>
<keyword evidence="4" id="KW-0808">Transferase</keyword>
<protein>
    <recommendedName>
        <fullName evidence="2">site-specific DNA-methyltransferase (adenine-specific)</fullName>
        <ecNumber evidence="2">2.1.1.72</ecNumber>
    </recommendedName>
</protein>
<dbReference type="InterPro" id="IPR023095">
    <property type="entry name" value="Ade_MeTrfase_dom_2"/>
</dbReference>
<gene>
    <name evidence="7" type="ORF">ACFO4R_10875</name>
</gene>
<dbReference type="Gene3D" id="3.40.50.150">
    <property type="entry name" value="Vaccinia Virus protein VP39"/>
    <property type="match status" value="1"/>
</dbReference>
<dbReference type="SUPFAM" id="SSF53335">
    <property type="entry name" value="S-adenosyl-L-methionine-dependent methyltransferases"/>
    <property type="match status" value="1"/>
</dbReference>
<dbReference type="Pfam" id="PF02086">
    <property type="entry name" value="MethyltransfD12"/>
    <property type="match status" value="1"/>
</dbReference>
<dbReference type="PIRSF" id="PIRSF000398">
    <property type="entry name" value="M_m6A_EcoRV"/>
    <property type="match status" value="1"/>
</dbReference>
<dbReference type="PANTHER" id="PTHR30481:SF4">
    <property type="entry name" value="SITE-SPECIFIC DNA-METHYLTRANSFERASE (ADENINE-SPECIFIC)"/>
    <property type="match status" value="1"/>
</dbReference>
<comment type="catalytic activity">
    <reaction evidence="6">
        <text>a 2'-deoxyadenosine in DNA + S-adenosyl-L-methionine = an N(6)-methyl-2'-deoxyadenosine in DNA + S-adenosyl-L-homocysteine + H(+)</text>
        <dbReference type="Rhea" id="RHEA:15197"/>
        <dbReference type="Rhea" id="RHEA-COMP:12418"/>
        <dbReference type="Rhea" id="RHEA-COMP:12419"/>
        <dbReference type="ChEBI" id="CHEBI:15378"/>
        <dbReference type="ChEBI" id="CHEBI:57856"/>
        <dbReference type="ChEBI" id="CHEBI:59789"/>
        <dbReference type="ChEBI" id="CHEBI:90615"/>
        <dbReference type="ChEBI" id="CHEBI:90616"/>
        <dbReference type="EC" id="2.1.1.72"/>
    </reaction>
</comment>
<accession>A0ABV9QMY2</accession>
<evidence type="ECO:0000256" key="4">
    <source>
        <dbReference type="ARBA" id="ARBA00022679"/>
    </source>
</evidence>
<dbReference type="PANTHER" id="PTHR30481">
    <property type="entry name" value="DNA ADENINE METHYLASE"/>
    <property type="match status" value="1"/>
</dbReference>
<dbReference type="EMBL" id="JBHSHL010000052">
    <property type="protein sequence ID" value="MFC4805573.1"/>
    <property type="molecule type" value="Genomic_DNA"/>
</dbReference>
<name>A0ABV9QMY2_9FIRM</name>
<dbReference type="InterPro" id="IPR012327">
    <property type="entry name" value="MeTrfase_D12"/>
</dbReference>
<evidence type="ECO:0000313" key="8">
    <source>
        <dbReference type="Proteomes" id="UP001595916"/>
    </source>
</evidence>
<dbReference type="GO" id="GO:0008168">
    <property type="term" value="F:methyltransferase activity"/>
    <property type="evidence" value="ECO:0007669"/>
    <property type="project" value="UniProtKB-KW"/>
</dbReference>
<evidence type="ECO:0000256" key="3">
    <source>
        <dbReference type="ARBA" id="ARBA00022603"/>
    </source>
</evidence>
<comment type="caution">
    <text evidence="7">The sequence shown here is derived from an EMBL/GenBank/DDBJ whole genome shotgun (WGS) entry which is preliminary data.</text>
</comment>
<organism evidence="7 8">
    <name type="scientific">Filifactor villosus</name>
    <dbReference type="NCBI Taxonomy" id="29374"/>
    <lineage>
        <taxon>Bacteria</taxon>
        <taxon>Bacillati</taxon>
        <taxon>Bacillota</taxon>
        <taxon>Clostridia</taxon>
        <taxon>Peptostreptococcales</taxon>
        <taxon>Filifactoraceae</taxon>
        <taxon>Filifactor</taxon>
    </lineage>
</organism>
<dbReference type="PRINTS" id="PR00505">
    <property type="entry name" value="D12N6MTFRASE"/>
</dbReference>
<dbReference type="InterPro" id="IPR012263">
    <property type="entry name" value="M_m6A_EcoRV"/>
</dbReference>
<dbReference type="EC" id="2.1.1.72" evidence="2"/>
<dbReference type="Proteomes" id="UP001595916">
    <property type="component" value="Unassembled WGS sequence"/>
</dbReference>
<evidence type="ECO:0000256" key="6">
    <source>
        <dbReference type="ARBA" id="ARBA00047942"/>
    </source>
</evidence>
<comment type="similarity">
    <text evidence="1">Belongs to the N(4)/N(6)-methyltransferase family.</text>
</comment>
<evidence type="ECO:0000256" key="5">
    <source>
        <dbReference type="ARBA" id="ARBA00022691"/>
    </source>
</evidence>
<keyword evidence="8" id="KW-1185">Reference proteome</keyword>
<reference evidence="8" key="1">
    <citation type="journal article" date="2019" name="Int. J. Syst. Evol. Microbiol.">
        <title>The Global Catalogue of Microorganisms (GCM) 10K type strain sequencing project: providing services to taxonomists for standard genome sequencing and annotation.</title>
        <authorList>
            <consortium name="The Broad Institute Genomics Platform"/>
            <consortium name="The Broad Institute Genome Sequencing Center for Infectious Disease"/>
            <person name="Wu L."/>
            <person name="Ma J."/>
        </authorList>
    </citation>
    <scope>NUCLEOTIDE SEQUENCE [LARGE SCALE GENOMIC DNA]</scope>
    <source>
        <strain evidence="8">CCUG 46385</strain>
    </source>
</reference>
<sequence length="251" mass="29735">MIIKPPISRLGGKSRLKETIISMLPEHDCYVEVSAGAAWVYFSKDPSAVEVVNDKDEELINLFKVLKYHEKELERLLNYEFSARDSFERYKQDKRFKENMTDIQRAVRFLYLISQSFASRGNTYGYAPSKIPSQKIFQESFKEVHERLKNTYVENLDFETVIEKYDREYTVFFCDPPYIDVTGYEVEFKKDDHVRLAETLHRAKGKFLLTINDHPLSRQLYHNYRIKEVETMYSASKTSNKKVKELIITNY</sequence>
<dbReference type="GO" id="GO:0032259">
    <property type="term" value="P:methylation"/>
    <property type="evidence" value="ECO:0007669"/>
    <property type="project" value="UniProtKB-KW"/>
</dbReference>
<dbReference type="Gene3D" id="1.10.1020.10">
    <property type="entry name" value="Adenine-specific Methyltransferase, Domain 2"/>
    <property type="match status" value="1"/>
</dbReference>
<dbReference type="RefSeq" id="WP_379789161.1">
    <property type="nucleotide sequence ID" value="NZ_JBHSHL010000052.1"/>
</dbReference>
<keyword evidence="3 7" id="KW-0489">Methyltransferase</keyword>
<dbReference type="InterPro" id="IPR029063">
    <property type="entry name" value="SAM-dependent_MTases_sf"/>
</dbReference>
<evidence type="ECO:0000313" key="7">
    <source>
        <dbReference type="EMBL" id="MFC4805573.1"/>
    </source>
</evidence>
<proteinExistence type="inferred from homology"/>
<evidence type="ECO:0000256" key="1">
    <source>
        <dbReference type="ARBA" id="ARBA00006594"/>
    </source>
</evidence>